<gene>
    <name evidence="3" type="ORF">NE237_008786</name>
</gene>
<name>A0A9Q0KXE2_9MAGN</name>
<dbReference type="InterPro" id="IPR002156">
    <property type="entry name" value="RNaseH_domain"/>
</dbReference>
<dbReference type="OrthoDB" id="2016287at2759"/>
<dbReference type="InterPro" id="IPR011320">
    <property type="entry name" value="RNase_H1_N"/>
</dbReference>
<accession>A0A9Q0KXE2</accession>
<keyword evidence="4" id="KW-1185">Reference proteome</keyword>
<dbReference type="GO" id="GO:0003676">
    <property type="term" value="F:nucleic acid binding"/>
    <property type="evidence" value="ECO:0007669"/>
    <property type="project" value="InterPro"/>
</dbReference>
<dbReference type="InterPro" id="IPR012337">
    <property type="entry name" value="RNaseH-like_sf"/>
</dbReference>
<dbReference type="PANTHER" id="PTHR46387:SF40">
    <property type="entry name" value="POLYNUCLEOTIDYL TRANSFERASE, RIBONUCLEASE H-LIKE SUPERFAMILY PROTEIN"/>
    <property type="match status" value="1"/>
</dbReference>
<dbReference type="SUPFAM" id="SSF55658">
    <property type="entry name" value="L9 N-domain-like"/>
    <property type="match status" value="1"/>
</dbReference>
<evidence type="ECO:0000313" key="4">
    <source>
        <dbReference type="Proteomes" id="UP001141806"/>
    </source>
</evidence>
<dbReference type="InterPro" id="IPR009027">
    <property type="entry name" value="Ribosomal_bL9/RNase_H1_N"/>
</dbReference>
<feature type="compositionally biased region" description="Basic residues" evidence="1">
    <location>
        <begin position="187"/>
        <end position="197"/>
    </location>
</feature>
<dbReference type="PANTHER" id="PTHR46387">
    <property type="entry name" value="POLYNUCLEOTIDYL TRANSFERASE, RIBONUCLEASE H-LIKE SUPERFAMILY PROTEIN"/>
    <property type="match status" value="1"/>
</dbReference>
<evidence type="ECO:0000313" key="3">
    <source>
        <dbReference type="EMBL" id="KAJ4978006.1"/>
    </source>
</evidence>
<dbReference type="Pfam" id="PF13456">
    <property type="entry name" value="RVT_3"/>
    <property type="match status" value="1"/>
</dbReference>
<dbReference type="PROSITE" id="PS50879">
    <property type="entry name" value="RNASE_H_1"/>
    <property type="match status" value="1"/>
</dbReference>
<evidence type="ECO:0000256" key="1">
    <source>
        <dbReference type="SAM" id="MobiDB-lite"/>
    </source>
</evidence>
<sequence>MISYPSSPIFVCPPFESYGCNKKPQPKNRLQGSKNKHLCPNCGRPSSPHFPAGDSFLDDFFCTTDGARPPVDLCYSFLRGGRASCSPKMDPGSSMEKDAFYVVRKGDMIGVYTNLSDCQAQAGSSVCDPSVSVFKGYSLPREAEEYLVSRGLKNAIYSISASDVNEDLFGELMPCPFQHPSSPVAKTSKKNSPKKRSQKELESDVVTDAMDSVSIRKNIKLECSVGVQSISSNCRSCILEFDGASKGNPGLSGAGAVIRAEDGSVVYRLREGVGIATNNVAEYRAVILGLKYALMKGFKQIRVQGDSKLVCMQVQGMWKTKNQNMSDLCKEVTKLKDKFLSFQISHVYRDFNSEADAQANLAINLRDGEVQEDCIKN</sequence>
<dbReference type="FunFam" id="3.30.420.10:FF:000076">
    <property type="entry name" value="RBR-type E3 ubiquitin transferase"/>
    <property type="match status" value="1"/>
</dbReference>
<dbReference type="Proteomes" id="UP001141806">
    <property type="component" value="Unassembled WGS sequence"/>
</dbReference>
<dbReference type="InterPro" id="IPR037056">
    <property type="entry name" value="RNase_H1_N_sf"/>
</dbReference>
<dbReference type="InterPro" id="IPR036397">
    <property type="entry name" value="RNaseH_sf"/>
</dbReference>
<dbReference type="CDD" id="cd09279">
    <property type="entry name" value="RNase_HI_like"/>
    <property type="match status" value="1"/>
</dbReference>
<proteinExistence type="predicted"/>
<comment type="caution">
    <text evidence="3">The sequence shown here is derived from an EMBL/GenBank/DDBJ whole genome shotgun (WGS) entry which is preliminary data.</text>
</comment>
<dbReference type="GO" id="GO:0004523">
    <property type="term" value="F:RNA-DNA hybrid ribonuclease activity"/>
    <property type="evidence" value="ECO:0007669"/>
    <property type="project" value="InterPro"/>
</dbReference>
<feature type="region of interest" description="Disordered" evidence="1">
    <location>
        <begin position="180"/>
        <end position="204"/>
    </location>
</feature>
<dbReference type="Gene3D" id="3.30.420.10">
    <property type="entry name" value="Ribonuclease H-like superfamily/Ribonuclease H"/>
    <property type="match status" value="1"/>
</dbReference>
<dbReference type="EMBL" id="JAMYWD010000002">
    <property type="protein sequence ID" value="KAJ4978006.1"/>
    <property type="molecule type" value="Genomic_DNA"/>
</dbReference>
<dbReference type="SUPFAM" id="SSF53098">
    <property type="entry name" value="Ribonuclease H-like"/>
    <property type="match status" value="1"/>
</dbReference>
<feature type="domain" description="RNase H type-1" evidence="2">
    <location>
        <begin position="233"/>
        <end position="364"/>
    </location>
</feature>
<dbReference type="Gene3D" id="3.40.970.10">
    <property type="entry name" value="Ribonuclease H1, N-terminal domain"/>
    <property type="match status" value="1"/>
</dbReference>
<dbReference type="Pfam" id="PF01693">
    <property type="entry name" value="Cauli_VI"/>
    <property type="match status" value="1"/>
</dbReference>
<evidence type="ECO:0000259" key="2">
    <source>
        <dbReference type="PROSITE" id="PS50879"/>
    </source>
</evidence>
<reference evidence="3" key="1">
    <citation type="journal article" date="2023" name="Plant J.">
        <title>The genome of the king protea, Protea cynaroides.</title>
        <authorList>
            <person name="Chang J."/>
            <person name="Duong T.A."/>
            <person name="Schoeman C."/>
            <person name="Ma X."/>
            <person name="Roodt D."/>
            <person name="Barker N."/>
            <person name="Li Z."/>
            <person name="Van de Peer Y."/>
            <person name="Mizrachi E."/>
        </authorList>
    </citation>
    <scope>NUCLEOTIDE SEQUENCE</scope>
    <source>
        <tissue evidence="3">Young leaves</tissue>
    </source>
</reference>
<organism evidence="3 4">
    <name type="scientific">Protea cynaroides</name>
    <dbReference type="NCBI Taxonomy" id="273540"/>
    <lineage>
        <taxon>Eukaryota</taxon>
        <taxon>Viridiplantae</taxon>
        <taxon>Streptophyta</taxon>
        <taxon>Embryophyta</taxon>
        <taxon>Tracheophyta</taxon>
        <taxon>Spermatophyta</taxon>
        <taxon>Magnoliopsida</taxon>
        <taxon>Proteales</taxon>
        <taxon>Proteaceae</taxon>
        <taxon>Protea</taxon>
    </lineage>
</organism>
<protein>
    <recommendedName>
        <fullName evidence="2">RNase H type-1 domain-containing protein</fullName>
    </recommendedName>
</protein>
<dbReference type="AlphaFoldDB" id="A0A9Q0KXE2"/>